<reference evidence="10" key="1">
    <citation type="submission" date="2025-08" db="UniProtKB">
        <authorList>
            <consortium name="RefSeq"/>
        </authorList>
    </citation>
    <scope>IDENTIFICATION</scope>
    <source>
        <tissue evidence="10">Leaf</tissue>
    </source>
</reference>
<dbReference type="InterPro" id="IPR013083">
    <property type="entry name" value="Znf_RING/FYVE/PHD"/>
</dbReference>
<dbReference type="InterPro" id="IPR056511">
    <property type="entry name" value="IDM1_C"/>
</dbReference>
<dbReference type="InterPro" id="IPR032308">
    <property type="entry name" value="TDBD"/>
</dbReference>
<dbReference type="Pfam" id="PF16135">
    <property type="entry name" value="TDBD"/>
    <property type="match status" value="1"/>
</dbReference>
<dbReference type="RefSeq" id="XP_021297080.1">
    <property type="nucleotide sequence ID" value="XM_021441405.1"/>
</dbReference>
<keyword evidence="2" id="KW-0479">Metal-binding</keyword>
<feature type="compositionally biased region" description="Polar residues" evidence="7">
    <location>
        <begin position="24"/>
        <end position="35"/>
    </location>
</feature>
<dbReference type="GO" id="GO:0008270">
    <property type="term" value="F:zinc ion binding"/>
    <property type="evidence" value="ECO:0007669"/>
    <property type="project" value="UniProtKB-KW"/>
</dbReference>
<dbReference type="InterPro" id="IPR001965">
    <property type="entry name" value="Znf_PHD"/>
</dbReference>
<evidence type="ECO:0000256" key="7">
    <source>
        <dbReference type="SAM" id="MobiDB-lite"/>
    </source>
</evidence>
<evidence type="ECO:0000256" key="5">
    <source>
        <dbReference type="ARBA" id="ARBA00023242"/>
    </source>
</evidence>
<feature type="compositionally biased region" description="Basic residues" evidence="7">
    <location>
        <begin position="84"/>
        <end position="93"/>
    </location>
</feature>
<keyword evidence="3 6" id="KW-0863">Zinc-finger</keyword>
<evidence type="ECO:0000313" key="9">
    <source>
        <dbReference type="Proteomes" id="UP000504621"/>
    </source>
</evidence>
<dbReference type="SUPFAM" id="SSF55729">
    <property type="entry name" value="Acyl-CoA N-acyltransferases (Nat)"/>
    <property type="match status" value="1"/>
</dbReference>
<dbReference type="GO" id="GO:0006357">
    <property type="term" value="P:regulation of transcription by RNA polymerase II"/>
    <property type="evidence" value="ECO:0007669"/>
    <property type="project" value="TreeGrafter"/>
</dbReference>
<gene>
    <name evidence="10" type="primary">LOC110426225</name>
</gene>
<dbReference type="InterPro" id="IPR019787">
    <property type="entry name" value="Znf_PHD-finger"/>
</dbReference>
<accession>A0A6J1BCT4</accession>
<evidence type="ECO:0000256" key="4">
    <source>
        <dbReference type="ARBA" id="ARBA00022833"/>
    </source>
</evidence>
<feature type="region of interest" description="Disordered" evidence="7">
    <location>
        <begin position="534"/>
        <end position="553"/>
    </location>
</feature>
<dbReference type="InterPro" id="IPR016181">
    <property type="entry name" value="Acyl_CoA_acyltransferase"/>
</dbReference>
<feature type="region of interest" description="Disordered" evidence="7">
    <location>
        <begin position="1"/>
        <end position="101"/>
    </location>
</feature>
<dbReference type="InterPro" id="IPR042163">
    <property type="entry name" value="PHF12"/>
</dbReference>
<dbReference type="SUPFAM" id="SSF57903">
    <property type="entry name" value="FYVE/PHD zinc finger"/>
    <property type="match status" value="1"/>
</dbReference>
<organism evidence="9 10">
    <name type="scientific">Herrania umbratica</name>
    <dbReference type="NCBI Taxonomy" id="108875"/>
    <lineage>
        <taxon>Eukaryota</taxon>
        <taxon>Viridiplantae</taxon>
        <taxon>Streptophyta</taxon>
        <taxon>Embryophyta</taxon>
        <taxon>Tracheophyta</taxon>
        <taxon>Spermatophyta</taxon>
        <taxon>Magnoliopsida</taxon>
        <taxon>eudicotyledons</taxon>
        <taxon>Gunneridae</taxon>
        <taxon>Pentapetalae</taxon>
        <taxon>rosids</taxon>
        <taxon>malvids</taxon>
        <taxon>Malvales</taxon>
        <taxon>Malvaceae</taxon>
        <taxon>Byttnerioideae</taxon>
        <taxon>Herrania</taxon>
    </lineage>
</organism>
<name>A0A6J1BCT4_9ROSI</name>
<dbReference type="Pfam" id="PF23209">
    <property type="entry name" value="IDM1_C"/>
    <property type="match status" value="1"/>
</dbReference>
<sequence>MDLESSMAYNLRKRDFLNKKIPNLGSTSGSDNESNDSTHSDPDYGKPMPARNNGRPSGAIQRGGGIRIGDTAPASSSKHAATTQKRRPGRPPKAKANGAEDRLGNIEERCTRRKRKNISQSPVGCIYKRTVLAWLISLGIVGQHQKVSYVDEDSGRILAGGKIRAEGIVCDCCSRVITVGDFEIHAGRDTKKPYQHIFLASSQISLLECQIEAWVDRKEEGNRAYNNVQPAPEATDKSDDACMVCADGGNLVCCERCPSTCHSSCIFVGDNISGDEWLCPYCVCKYCARGDGTLKKCTHCEKQYHCKCGGEKLDLNSPTSLFCGDSCKQIYEGLQSMLGVRNDLVGGLSWTLLQRTEPIFTAHAGVDYNKVVVNSKIAVAWMVMNECFVSSIDRYSKANVVQSIVYNIGSNLTRLNFSGFYTAVLEKNDEIICAASVRVHGKRLAEMPFIGTRREFRRRGVARTLENCVESVLCDLKVEKLVIPSLQQLTGMWTEKYLFSNIEEDRLKMELSQYNTVTFPSSVVRLQKTLSTLPDLNGGPSPSETNEGSLNAI</sequence>
<dbReference type="GeneID" id="110426225"/>
<dbReference type="OrthoDB" id="429143at2759"/>
<evidence type="ECO:0000259" key="8">
    <source>
        <dbReference type="PROSITE" id="PS50016"/>
    </source>
</evidence>
<dbReference type="GO" id="GO:0005634">
    <property type="term" value="C:nucleus"/>
    <property type="evidence" value="ECO:0007669"/>
    <property type="project" value="UniProtKB-SubCell"/>
</dbReference>
<dbReference type="AlphaFoldDB" id="A0A6J1BCT4"/>
<feature type="domain" description="PHD-type" evidence="8">
    <location>
        <begin position="239"/>
        <end position="285"/>
    </location>
</feature>
<evidence type="ECO:0000256" key="2">
    <source>
        <dbReference type="ARBA" id="ARBA00022723"/>
    </source>
</evidence>
<dbReference type="Proteomes" id="UP000504621">
    <property type="component" value="Unplaced"/>
</dbReference>
<feature type="compositionally biased region" description="Polar residues" evidence="7">
    <location>
        <begin position="73"/>
        <end position="83"/>
    </location>
</feature>
<evidence type="ECO:0000256" key="1">
    <source>
        <dbReference type="ARBA" id="ARBA00004123"/>
    </source>
</evidence>
<dbReference type="PANTHER" id="PTHR46309">
    <property type="entry name" value="PHD FINGER PROTEIN 12"/>
    <property type="match status" value="1"/>
</dbReference>
<evidence type="ECO:0000256" key="3">
    <source>
        <dbReference type="ARBA" id="ARBA00022771"/>
    </source>
</evidence>
<dbReference type="PROSITE" id="PS50016">
    <property type="entry name" value="ZF_PHD_2"/>
    <property type="match status" value="1"/>
</dbReference>
<comment type="subcellular location">
    <subcellularLocation>
        <location evidence="1">Nucleus</location>
    </subcellularLocation>
</comment>
<dbReference type="InterPro" id="IPR011011">
    <property type="entry name" value="Znf_FYVE_PHD"/>
</dbReference>
<keyword evidence="5" id="KW-0539">Nucleus</keyword>
<evidence type="ECO:0000256" key="6">
    <source>
        <dbReference type="PROSITE-ProRule" id="PRU00146"/>
    </source>
</evidence>
<dbReference type="PANTHER" id="PTHR46309:SF5">
    <property type="entry name" value="GNAT FAMILY ACETYLTRANSFERASE"/>
    <property type="match status" value="1"/>
</dbReference>
<keyword evidence="4" id="KW-0862">Zinc</keyword>
<proteinExistence type="predicted"/>
<keyword evidence="9" id="KW-1185">Reference proteome</keyword>
<dbReference type="CDD" id="cd04301">
    <property type="entry name" value="NAT_SF"/>
    <property type="match status" value="1"/>
</dbReference>
<protein>
    <submittedName>
        <fullName evidence="10">Increased DNA methylation 1-like</fullName>
    </submittedName>
</protein>
<dbReference type="SMART" id="SM00249">
    <property type="entry name" value="PHD"/>
    <property type="match status" value="2"/>
</dbReference>
<dbReference type="Gene3D" id="3.30.40.10">
    <property type="entry name" value="Zinc/RING finger domain, C3HC4 (zinc finger)"/>
    <property type="match status" value="1"/>
</dbReference>
<dbReference type="GO" id="GO:0003714">
    <property type="term" value="F:transcription corepressor activity"/>
    <property type="evidence" value="ECO:0007669"/>
    <property type="project" value="InterPro"/>
</dbReference>
<evidence type="ECO:0000313" key="10">
    <source>
        <dbReference type="RefSeq" id="XP_021297080.1"/>
    </source>
</evidence>